<organism evidence="3">
    <name type="scientific">marine sediment metagenome</name>
    <dbReference type="NCBI Taxonomy" id="412755"/>
    <lineage>
        <taxon>unclassified sequences</taxon>
        <taxon>metagenomes</taxon>
        <taxon>ecological metagenomes</taxon>
    </lineage>
</organism>
<dbReference type="PROSITE" id="PS50011">
    <property type="entry name" value="PROTEIN_KINASE_DOM"/>
    <property type="match status" value="1"/>
</dbReference>
<dbReference type="SUPFAM" id="SSF56112">
    <property type="entry name" value="Protein kinase-like (PK-like)"/>
    <property type="match status" value="1"/>
</dbReference>
<dbReference type="Gene3D" id="1.10.510.10">
    <property type="entry name" value="Transferase(Phosphotransferase) domain 1"/>
    <property type="match status" value="1"/>
</dbReference>
<dbReference type="InterPro" id="IPR000719">
    <property type="entry name" value="Prot_kinase_dom"/>
</dbReference>
<feature type="non-terminal residue" evidence="3">
    <location>
        <position position="1"/>
    </location>
</feature>
<feature type="compositionally biased region" description="Low complexity" evidence="1">
    <location>
        <begin position="58"/>
        <end position="72"/>
    </location>
</feature>
<evidence type="ECO:0000256" key="1">
    <source>
        <dbReference type="SAM" id="MobiDB-lite"/>
    </source>
</evidence>
<protein>
    <recommendedName>
        <fullName evidence="2">Protein kinase domain-containing protein</fullName>
    </recommendedName>
</protein>
<dbReference type="GO" id="GO:0005634">
    <property type="term" value="C:nucleus"/>
    <property type="evidence" value="ECO:0007669"/>
    <property type="project" value="TreeGrafter"/>
</dbReference>
<dbReference type="EMBL" id="BARS01032727">
    <property type="protein sequence ID" value="GAG17800.1"/>
    <property type="molecule type" value="Genomic_DNA"/>
</dbReference>
<dbReference type="InterPro" id="IPR011009">
    <property type="entry name" value="Kinase-like_dom_sf"/>
</dbReference>
<evidence type="ECO:0000259" key="2">
    <source>
        <dbReference type="PROSITE" id="PS50011"/>
    </source>
</evidence>
<accession>X0VHN7</accession>
<name>X0VHN7_9ZZZZ</name>
<dbReference type="AlphaFoldDB" id="X0VHN7"/>
<dbReference type="PANTHER" id="PTHR24419:SF18">
    <property type="entry name" value="SERINE_THREONINE-PROTEIN KINASE HASPIN"/>
    <property type="match status" value="1"/>
</dbReference>
<dbReference type="GO" id="GO:0005737">
    <property type="term" value="C:cytoplasm"/>
    <property type="evidence" value="ECO:0007669"/>
    <property type="project" value="TreeGrafter"/>
</dbReference>
<dbReference type="GO" id="GO:0035556">
    <property type="term" value="P:intracellular signal transduction"/>
    <property type="evidence" value="ECO:0007669"/>
    <property type="project" value="TreeGrafter"/>
</dbReference>
<feature type="non-terminal residue" evidence="3">
    <location>
        <position position="260"/>
    </location>
</feature>
<evidence type="ECO:0000313" key="3">
    <source>
        <dbReference type="EMBL" id="GAG17800.1"/>
    </source>
</evidence>
<dbReference type="GO" id="GO:0005524">
    <property type="term" value="F:ATP binding"/>
    <property type="evidence" value="ECO:0007669"/>
    <property type="project" value="InterPro"/>
</dbReference>
<feature type="region of interest" description="Disordered" evidence="1">
    <location>
        <begin position="52"/>
        <end position="96"/>
    </location>
</feature>
<dbReference type="PANTHER" id="PTHR24419">
    <property type="entry name" value="INTERLEUKIN-1 RECEPTOR-ASSOCIATED KINASE"/>
    <property type="match status" value="1"/>
</dbReference>
<feature type="domain" description="Protein kinase" evidence="2">
    <location>
        <begin position="1"/>
        <end position="260"/>
    </location>
</feature>
<dbReference type="GO" id="GO:0000278">
    <property type="term" value="P:mitotic cell cycle"/>
    <property type="evidence" value="ECO:0007669"/>
    <property type="project" value="TreeGrafter"/>
</dbReference>
<dbReference type="GO" id="GO:0072354">
    <property type="term" value="F:histone H3T3 kinase activity"/>
    <property type="evidence" value="ECO:0007669"/>
    <property type="project" value="TreeGrafter"/>
</dbReference>
<proteinExistence type="predicted"/>
<sequence length="260" mass="30162">KKLNIGKNVSNKSIASVNNEDFKEVFHLSDISSNSNLTQPDLVFEFDLPRNQSRKTDSTCSSRSSNTHSQCSDNEDTLSANDDSSNEEESSTISSLDSDIEVNSVLFDFPTQVICLECLDGTLDSLLNEENEMDADEWRACLFQIIMMLIIYQKVFHFTHNDLHTNNIMFKKTEKQFLYYRYNQKYYKVPTFGKIFKIIDFGRAIYKYKGRFICSDSYHSKGDAATQYNCEPYFNPKKPRLEPNMSFDLCRLACSLFDYF</sequence>
<comment type="caution">
    <text evidence="3">The sequence shown here is derived from an EMBL/GenBank/DDBJ whole genome shotgun (WGS) entry which is preliminary data.</text>
</comment>
<gene>
    <name evidence="3" type="ORF">S01H1_50773</name>
</gene>
<reference evidence="3" key="1">
    <citation type="journal article" date="2014" name="Front. Microbiol.">
        <title>High frequency of phylogenetically diverse reductive dehalogenase-homologous genes in deep subseafloor sedimentary metagenomes.</title>
        <authorList>
            <person name="Kawai M."/>
            <person name="Futagami T."/>
            <person name="Toyoda A."/>
            <person name="Takaki Y."/>
            <person name="Nishi S."/>
            <person name="Hori S."/>
            <person name="Arai W."/>
            <person name="Tsubouchi T."/>
            <person name="Morono Y."/>
            <person name="Uchiyama I."/>
            <person name="Ito T."/>
            <person name="Fujiyama A."/>
            <person name="Inagaki F."/>
            <person name="Takami H."/>
        </authorList>
    </citation>
    <scope>NUCLEOTIDE SEQUENCE</scope>
    <source>
        <strain evidence="3">Expedition CK06-06</strain>
    </source>
</reference>